<dbReference type="Proteomes" id="UP000184120">
    <property type="component" value="Unassembled WGS sequence"/>
</dbReference>
<reference evidence="3" key="3">
    <citation type="submission" date="2016-11" db="EMBL/GenBank/DDBJ databases">
        <authorList>
            <person name="Varghese N."/>
            <person name="Submissions S."/>
        </authorList>
    </citation>
    <scope>NUCLEOTIDE SEQUENCE [LARGE SCALE GENOMIC DNA]</scope>
    <source>
        <strain evidence="3">DSM 27989</strain>
    </source>
</reference>
<dbReference type="EMBL" id="BMFL01000011">
    <property type="protein sequence ID" value="GGF01323.1"/>
    <property type="molecule type" value="Genomic_DNA"/>
</dbReference>
<dbReference type="AlphaFoldDB" id="A0A1M6XML4"/>
<keyword evidence="4" id="KW-1185">Reference proteome</keyword>
<dbReference type="SUPFAM" id="SSF82171">
    <property type="entry name" value="DPP6 N-terminal domain-like"/>
    <property type="match status" value="1"/>
</dbReference>
<sequence>MKNIVLFSLLSTFSFAQVTEKIDTLSIEDYPMETYHLPDIMNEISTLEYEKSDKKTASFWGLNDSGNQPELYRFNAKNGEIINTVRISNAPNIDWEEMSTDDNRIYFADFGNNRGNRKDLAIYFIDKKQVDFSKPYQEVKAQKIEFFYPEQTNFESTNIRTNFDAEAFFVYNNQLHLFTKEWTNLETTHYVIPIDTSKKHAAKKLETFKTNYAVTAAYIDADKNSPTKGIYLLGYVKETLAFISWFDLPQDNNQLFFSSKVKKISLPLGFTTQLGQLEGISVLPTSNKVCFSGEEFDFKGFYTKQVVHCINNFTNK</sequence>
<dbReference type="STRING" id="1434701.SAMN05443634_105301"/>
<reference evidence="2" key="2">
    <citation type="submission" date="2016-11" db="EMBL/GenBank/DDBJ databases">
        <authorList>
            <person name="Jaros S."/>
            <person name="Januszkiewicz K."/>
            <person name="Wedrychowicz H."/>
        </authorList>
    </citation>
    <scope>NUCLEOTIDE SEQUENCE [LARGE SCALE GENOMIC DNA]</scope>
    <source>
        <strain evidence="2">DSM 27989</strain>
    </source>
</reference>
<dbReference type="RefSeq" id="WP_143147268.1">
    <property type="nucleotide sequence ID" value="NZ_BMFL01000011.1"/>
</dbReference>
<name>A0A1M6XML4_9FLAO</name>
<evidence type="ECO:0000313" key="4">
    <source>
        <dbReference type="Proteomes" id="UP000650994"/>
    </source>
</evidence>
<proteinExistence type="predicted"/>
<dbReference type="OrthoDB" id="9798438at2"/>
<evidence type="ECO:0008006" key="5">
    <source>
        <dbReference type="Google" id="ProtNLM"/>
    </source>
</evidence>
<reference evidence="4" key="4">
    <citation type="journal article" date="2019" name="Int. J. Syst. Evol. Microbiol.">
        <title>The Global Catalogue of Microorganisms (GCM) 10K type strain sequencing project: providing services to taxonomists for standard genome sequencing and annotation.</title>
        <authorList>
            <consortium name="The Broad Institute Genomics Platform"/>
            <consortium name="The Broad Institute Genome Sequencing Center for Infectious Disease"/>
            <person name="Wu L."/>
            <person name="Ma J."/>
        </authorList>
    </citation>
    <scope>NUCLEOTIDE SEQUENCE [LARGE SCALE GENOMIC DNA]</scope>
    <source>
        <strain evidence="4">CGMCC 1.12707</strain>
    </source>
</reference>
<evidence type="ECO:0000313" key="3">
    <source>
        <dbReference type="Proteomes" id="UP000184120"/>
    </source>
</evidence>
<reference evidence="1" key="1">
    <citation type="journal article" date="2014" name="Int. J. Syst. Evol. Microbiol.">
        <title>Complete genome of a new Firmicutes species belonging to the dominant human colonic microbiota ('Ruminococcus bicirculans') reveals two chromosomes and a selective capacity to utilize plant glucans.</title>
        <authorList>
            <consortium name="NISC Comparative Sequencing Program"/>
            <person name="Wegmann U."/>
            <person name="Louis P."/>
            <person name="Goesmann A."/>
            <person name="Henrissat B."/>
            <person name="Duncan S.H."/>
            <person name="Flint H.J."/>
        </authorList>
    </citation>
    <scope>NUCLEOTIDE SEQUENCE</scope>
    <source>
        <strain evidence="1">CGMCC 1.12707</strain>
    </source>
</reference>
<dbReference type="EMBL" id="FRBH01000005">
    <property type="protein sequence ID" value="SHL07035.1"/>
    <property type="molecule type" value="Genomic_DNA"/>
</dbReference>
<protein>
    <recommendedName>
        <fullName evidence="5">WD40-like Beta Propeller Repeat</fullName>
    </recommendedName>
</protein>
<dbReference type="Proteomes" id="UP000650994">
    <property type="component" value="Unassembled WGS sequence"/>
</dbReference>
<gene>
    <name evidence="1" type="ORF">GCM10010984_18500</name>
    <name evidence="2" type="ORF">SAMN05443634_105301</name>
</gene>
<evidence type="ECO:0000313" key="1">
    <source>
        <dbReference type="EMBL" id="GGF01323.1"/>
    </source>
</evidence>
<accession>A0A1M6XML4</accession>
<organism evidence="2 3">
    <name type="scientific">Chishuiella changwenlii</name>
    <dbReference type="NCBI Taxonomy" id="1434701"/>
    <lineage>
        <taxon>Bacteria</taxon>
        <taxon>Pseudomonadati</taxon>
        <taxon>Bacteroidota</taxon>
        <taxon>Flavobacteriia</taxon>
        <taxon>Flavobacteriales</taxon>
        <taxon>Weeksellaceae</taxon>
        <taxon>Chishuiella</taxon>
    </lineage>
</organism>
<evidence type="ECO:0000313" key="2">
    <source>
        <dbReference type="EMBL" id="SHL07035.1"/>
    </source>
</evidence>
<reference evidence="1" key="5">
    <citation type="submission" date="2024-05" db="EMBL/GenBank/DDBJ databases">
        <authorList>
            <person name="Sun Q."/>
            <person name="Zhou Y."/>
        </authorList>
    </citation>
    <scope>NUCLEOTIDE SEQUENCE</scope>
    <source>
        <strain evidence="1">CGMCC 1.12707</strain>
    </source>
</reference>